<keyword evidence="2" id="KW-1185">Reference proteome</keyword>
<comment type="caution">
    <text evidence="1">The sequence shown here is derived from an EMBL/GenBank/DDBJ whole genome shotgun (WGS) entry which is preliminary data.</text>
</comment>
<dbReference type="EMBL" id="JASPKY010000154">
    <property type="protein sequence ID" value="KAK9730052.1"/>
    <property type="molecule type" value="Genomic_DNA"/>
</dbReference>
<sequence length="75" mass="8808">MPILQFVYGLNKQLLDINIHFPGHHNLLNITRKTESKPMISTYSLYKRNTQRNLQILLLTVQKLEKHTNESIPIP</sequence>
<evidence type="ECO:0000313" key="2">
    <source>
        <dbReference type="Proteomes" id="UP001458880"/>
    </source>
</evidence>
<dbReference type="Proteomes" id="UP001458880">
    <property type="component" value="Unassembled WGS sequence"/>
</dbReference>
<reference evidence="1 2" key="1">
    <citation type="journal article" date="2024" name="BMC Genomics">
        <title>De novo assembly and annotation of Popillia japonica's genome with initial clues to its potential as an invasive pest.</title>
        <authorList>
            <person name="Cucini C."/>
            <person name="Boschi S."/>
            <person name="Funari R."/>
            <person name="Cardaioli E."/>
            <person name="Iannotti N."/>
            <person name="Marturano G."/>
            <person name="Paoli F."/>
            <person name="Bruttini M."/>
            <person name="Carapelli A."/>
            <person name="Frati F."/>
            <person name="Nardi F."/>
        </authorList>
    </citation>
    <scope>NUCLEOTIDE SEQUENCE [LARGE SCALE GENOMIC DNA]</scope>
    <source>
        <strain evidence="1">DMR45628</strain>
    </source>
</reference>
<protein>
    <submittedName>
        <fullName evidence="1">Uncharacterized protein</fullName>
    </submittedName>
</protein>
<name>A0AAW1L8S3_POPJA</name>
<gene>
    <name evidence="1" type="ORF">QE152_g15543</name>
</gene>
<accession>A0AAW1L8S3</accession>
<evidence type="ECO:0000313" key="1">
    <source>
        <dbReference type="EMBL" id="KAK9730052.1"/>
    </source>
</evidence>
<proteinExistence type="predicted"/>
<organism evidence="1 2">
    <name type="scientific">Popillia japonica</name>
    <name type="common">Japanese beetle</name>
    <dbReference type="NCBI Taxonomy" id="7064"/>
    <lineage>
        <taxon>Eukaryota</taxon>
        <taxon>Metazoa</taxon>
        <taxon>Ecdysozoa</taxon>
        <taxon>Arthropoda</taxon>
        <taxon>Hexapoda</taxon>
        <taxon>Insecta</taxon>
        <taxon>Pterygota</taxon>
        <taxon>Neoptera</taxon>
        <taxon>Endopterygota</taxon>
        <taxon>Coleoptera</taxon>
        <taxon>Polyphaga</taxon>
        <taxon>Scarabaeiformia</taxon>
        <taxon>Scarabaeidae</taxon>
        <taxon>Rutelinae</taxon>
        <taxon>Popillia</taxon>
    </lineage>
</organism>
<dbReference type="AlphaFoldDB" id="A0AAW1L8S3"/>